<keyword evidence="2" id="KW-1185">Reference proteome</keyword>
<reference evidence="1" key="2">
    <citation type="submission" date="2021-08" db="EMBL/GenBank/DDBJ databases">
        <authorList>
            <person name="Tani A."/>
            <person name="Ola A."/>
            <person name="Ogura Y."/>
            <person name="Katsura K."/>
            <person name="Hayashi T."/>
        </authorList>
    </citation>
    <scope>NUCLEOTIDE SEQUENCE</scope>
    <source>
        <strain evidence="1">DSM 23674</strain>
    </source>
</reference>
<evidence type="ECO:0000313" key="2">
    <source>
        <dbReference type="Proteomes" id="UP001055101"/>
    </source>
</evidence>
<sequence>MWGSVLRLSAALPEEPRPSPARGRPNDPAALAEVRRLIETSALSYRAIAKVTGVPRTTISRHVLEGGWIRPKGADAPPQSAEGERRMRRGLLAERVLRAAEDLVQRVELDPTATPAAFARAVRVLALAQRLDRPGNARSRVSRAQRVRVR</sequence>
<evidence type="ECO:0000313" key="1">
    <source>
        <dbReference type="EMBL" id="GJE57285.1"/>
    </source>
</evidence>
<reference evidence="1" key="1">
    <citation type="journal article" date="2021" name="Front. Microbiol.">
        <title>Comprehensive Comparative Genomics and Phenotyping of Methylobacterium Species.</title>
        <authorList>
            <person name="Alessa O."/>
            <person name="Ogura Y."/>
            <person name="Fujitani Y."/>
            <person name="Takami H."/>
            <person name="Hayashi T."/>
            <person name="Sahin N."/>
            <person name="Tani A."/>
        </authorList>
    </citation>
    <scope>NUCLEOTIDE SEQUENCE</scope>
    <source>
        <strain evidence="1">DSM 23674</strain>
    </source>
</reference>
<name>A0ABQ4TTR3_9HYPH</name>
<dbReference type="Proteomes" id="UP001055101">
    <property type="component" value="Unassembled WGS sequence"/>
</dbReference>
<gene>
    <name evidence="1" type="ORF">EKPJFOCH_3799</name>
</gene>
<proteinExistence type="predicted"/>
<dbReference type="EMBL" id="BPRA01000020">
    <property type="protein sequence ID" value="GJE57285.1"/>
    <property type="molecule type" value="Genomic_DNA"/>
</dbReference>
<accession>A0ABQ4TTR3</accession>
<organism evidence="1 2">
    <name type="scientific">Methylobacterium thuringiense</name>
    <dbReference type="NCBI Taxonomy" id="1003091"/>
    <lineage>
        <taxon>Bacteria</taxon>
        <taxon>Pseudomonadati</taxon>
        <taxon>Pseudomonadota</taxon>
        <taxon>Alphaproteobacteria</taxon>
        <taxon>Hyphomicrobiales</taxon>
        <taxon>Methylobacteriaceae</taxon>
        <taxon>Methylobacterium</taxon>
    </lineage>
</organism>
<comment type="caution">
    <text evidence="1">The sequence shown here is derived from an EMBL/GenBank/DDBJ whole genome shotgun (WGS) entry which is preliminary data.</text>
</comment>
<protein>
    <submittedName>
        <fullName evidence="1">Uncharacterized protein</fullName>
    </submittedName>
</protein>